<organism evidence="9 10">
    <name type="scientific">Mycena albidolilacea</name>
    <dbReference type="NCBI Taxonomy" id="1033008"/>
    <lineage>
        <taxon>Eukaryota</taxon>
        <taxon>Fungi</taxon>
        <taxon>Dikarya</taxon>
        <taxon>Basidiomycota</taxon>
        <taxon>Agaricomycotina</taxon>
        <taxon>Agaricomycetes</taxon>
        <taxon>Agaricomycetidae</taxon>
        <taxon>Agaricales</taxon>
        <taxon>Marasmiineae</taxon>
        <taxon>Mycenaceae</taxon>
        <taxon>Mycena</taxon>
    </lineage>
</organism>
<dbReference type="Gene3D" id="1.10.630.10">
    <property type="entry name" value="Cytochrome P450"/>
    <property type="match status" value="1"/>
</dbReference>
<keyword evidence="10" id="KW-1185">Reference proteome</keyword>
<protein>
    <submittedName>
        <fullName evidence="9">Cytochrome P450</fullName>
    </submittedName>
</protein>
<evidence type="ECO:0000256" key="4">
    <source>
        <dbReference type="ARBA" id="ARBA00023002"/>
    </source>
</evidence>
<keyword evidence="6 8" id="KW-0503">Monooxygenase</keyword>
<dbReference type="SUPFAM" id="SSF48264">
    <property type="entry name" value="Cytochrome P450"/>
    <property type="match status" value="1"/>
</dbReference>
<comment type="cofactor">
    <cofactor evidence="1 7">
        <name>heme</name>
        <dbReference type="ChEBI" id="CHEBI:30413"/>
    </cofactor>
</comment>
<gene>
    <name evidence="9" type="ORF">DFH08DRAFT_389222</name>
</gene>
<dbReference type="InterPro" id="IPR036396">
    <property type="entry name" value="Cyt_P450_sf"/>
</dbReference>
<dbReference type="InterPro" id="IPR017972">
    <property type="entry name" value="Cyt_P450_CS"/>
</dbReference>
<sequence length="501" mass="54818">MQLETLVAASVALVAFSAYLTHNRTGLPRVGKAGPLGFILTALRSIGSFEDLIREGLNKYGGKPFVVPTMAGSVIMVSGPENIDLIKASDDSAINQPISINESLQLDYTMNSRQLALPYHAVVIRTDTTRAINSFIPEVLDETRLSMSEAFAPKVGEKSATIPLFHTMTHLIARISNRAVLGISLCRNETFLHDIVRFAETVVLYAQVLRWLPRILRRPAYLLASSAFGGAKQPCKTLIPHLKVLIAERAQGLESSKTIGDFLINHAPPEELANPELLAMRVAIVNFGSIHTSSIFGSHAIFHLAALSEAEQDDIRDEIVEALESESGYTKTSLAKMRKLDSTLREVGRFYALLSIGLTRRLIKPVSLADGTVLPSGYNIAVPLAPIHFDASVYPEPEKFDCFRFSKLRDTEENVVKHGFTTIDKDFVPFGLGRHACPGRFLCASMELKTMLAHMLLNYDLSLPDGVKTVPKPMTLSGTVMPNLSACIVLAPRVGQVGQDL</sequence>
<comment type="caution">
    <text evidence="9">The sequence shown here is derived from an EMBL/GenBank/DDBJ whole genome shotgun (WGS) entry which is preliminary data.</text>
</comment>
<dbReference type="InterPro" id="IPR002403">
    <property type="entry name" value="Cyt_P450_E_grp-IV"/>
</dbReference>
<dbReference type="GO" id="GO:0020037">
    <property type="term" value="F:heme binding"/>
    <property type="evidence" value="ECO:0007669"/>
    <property type="project" value="InterPro"/>
</dbReference>
<dbReference type="Proteomes" id="UP001218218">
    <property type="component" value="Unassembled WGS sequence"/>
</dbReference>
<evidence type="ECO:0000256" key="2">
    <source>
        <dbReference type="ARBA" id="ARBA00010617"/>
    </source>
</evidence>
<dbReference type="AlphaFoldDB" id="A0AAD6ZF47"/>
<evidence type="ECO:0000256" key="3">
    <source>
        <dbReference type="ARBA" id="ARBA00022723"/>
    </source>
</evidence>
<dbReference type="CDD" id="cd11041">
    <property type="entry name" value="CYP503A1-like"/>
    <property type="match status" value="1"/>
</dbReference>
<dbReference type="InterPro" id="IPR001128">
    <property type="entry name" value="Cyt_P450"/>
</dbReference>
<accession>A0AAD6ZF47</accession>
<dbReference type="GO" id="GO:0016705">
    <property type="term" value="F:oxidoreductase activity, acting on paired donors, with incorporation or reduction of molecular oxygen"/>
    <property type="evidence" value="ECO:0007669"/>
    <property type="project" value="InterPro"/>
</dbReference>
<evidence type="ECO:0000313" key="9">
    <source>
        <dbReference type="EMBL" id="KAJ7320911.1"/>
    </source>
</evidence>
<dbReference type="PANTHER" id="PTHR46206:SF1">
    <property type="entry name" value="P450, PUTATIVE (EUROFUNG)-RELATED"/>
    <property type="match status" value="1"/>
</dbReference>
<dbReference type="PROSITE" id="PS00086">
    <property type="entry name" value="CYTOCHROME_P450"/>
    <property type="match status" value="1"/>
</dbReference>
<evidence type="ECO:0000256" key="1">
    <source>
        <dbReference type="ARBA" id="ARBA00001971"/>
    </source>
</evidence>
<evidence type="ECO:0000313" key="10">
    <source>
        <dbReference type="Proteomes" id="UP001218218"/>
    </source>
</evidence>
<reference evidence="9" key="1">
    <citation type="submission" date="2023-03" db="EMBL/GenBank/DDBJ databases">
        <title>Massive genome expansion in bonnet fungi (Mycena s.s.) driven by repeated elements and novel gene families across ecological guilds.</title>
        <authorList>
            <consortium name="Lawrence Berkeley National Laboratory"/>
            <person name="Harder C.B."/>
            <person name="Miyauchi S."/>
            <person name="Viragh M."/>
            <person name="Kuo A."/>
            <person name="Thoen E."/>
            <person name="Andreopoulos B."/>
            <person name="Lu D."/>
            <person name="Skrede I."/>
            <person name="Drula E."/>
            <person name="Henrissat B."/>
            <person name="Morin E."/>
            <person name="Kohler A."/>
            <person name="Barry K."/>
            <person name="LaButti K."/>
            <person name="Morin E."/>
            <person name="Salamov A."/>
            <person name="Lipzen A."/>
            <person name="Mereny Z."/>
            <person name="Hegedus B."/>
            <person name="Baldrian P."/>
            <person name="Stursova M."/>
            <person name="Weitz H."/>
            <person name="Taylor A."/>
            <person name="Grigoriev I.V."/>
            <person name="Nagy L.G."/>
            <person name="Martin F."/>
            <person name="Kauserud H."/>
        </authorList>
    </citation>
    <scope>NUCLEOTIDE SEQUENCE</scope>
    <source>
        <strain evidence="9">CBHHK002</strain>
    </source>
</reference>
<keyword evidence="7 8" id="KW-0349">Heme</keyword>
<comment type="similarity">
    <text evidence="2 8">Belongs to the cytochrome P450 family.</text>
</comment>
<evidence type="ECO:0000256" key="8">
    <source>
        <dbReference type="RuleBase" id="RU000461"/>
    </source>
</evidence>
<keyword evidence="3 7" id="KW-0479">Metal-binding</keyword>
<dbReference type="EMBL" id="JARIHO010000053">
    <property type="protein sequence ID" value="KAJ7320911.1"/>
    <property type="molecule type" value="Genomic_DNA"/>
</dbReference>
<name>A0AAD6ZF47_9AGAR</name>
<keyword evidence="5 7" id="KW-0408">Iron</keyword>
<dbReference type="GO" id="GO:0005506">
    <property type="term" value="F:iron ion binding"/>
    <property type="evidence" value="ECO:0007669"/>
    <property type="project" value="InterPro"/>
</dbReference>
<keyword evidence="4 8" id="KW-0560">Oxidoreductase</keyword>
<evidence type="ECO:0000256" key="7">
    <source>
        <dbReference type="PIRSR" id="PIRSR602403-1"/>
    </source>
</evidence>
<evidence type="ECO:0000256" key="6">
    <source>
        <dbReference type="ARBA" id="ARBA00023033"/>
    </source>
</evidence>
<proteinExistence type="inferred from homology"/>
<feature type="binding site" description="axial binding residue" evidence="7">
    <location>
        <position position="437"/>
    </location>
    <ligand>
        <name>heme</name>
        <dbReference type="ChEBI" id="CHEBI:30413"/>
    </ligand>
    <ligandPart>
        <name>Fe</name>
        <dbReference type="ChEBI" id="CHEBI:18248"/>
    </ligandPart>
</feature>
<dbReference type="PRINTS" id="PR00465">
    <property type="entry name" value="EP450IV"/>
</dbReference>
<dbReference type="GO" id="GO:0004497">
    <property type="term" value="F:monooxygenase activity"/>
    <property type="evidence" value="ECO:0007669"/>
    <property type="project" value="UniProtKB-KW"/>
</dbReference>
<dbReference type="Pfam" id="PF00067">
    <property type="entry name" value="p450"/>
    <property type="match status" value="1"/>
</dbReference>
<dbReference type="PANTHER" id="PTHR46206">
    <property type="entry name" value="CYTOCHROME P450"/>
    <property type="match status" value="1"/>
</dbReference>
<evidence type="ECO:0000256" key="5">
    <source>
        <dbReference type="ARBA" id="ARBA00023004"/>
    </source>
</evidence>